<feature type="compositionally biased region" description="Low complexity" evidence="1">
    <location>
        <begin position="107"/>
        <end position="131"/>
    </location>
</feature>
<evidence type="ECO:0000313" key="3">
    <source>
        <dbReference type="Proteomes" id="UP001221898"/>
    </source>
</evidence>
<proteinExistence type="predicted"/>
<name>A0AAD7T1Y3_9TELE</name>
<evidence type="ECO:0000313" key="2">
    <source>
        <dbReference type="EMBL" id="KAJ8411861.1"/>
    </source>
</evidence>
<feature type="compositionally biased region" description="Basic and acidic residues" evidence="1">
    <location>
        <begin position="92"/>
        <end position="104"/>
    </location>
</feature>
<sequence>MKQLLGYSRCVPLVLDRDGCSSLQMRSAPPPAGSVSRALWRELRSGADLGNSGPNRVPCGTGVISSVHGGAQTSSARLSLILREARHLSKDFVKALRDPRETRGEISPAPAAEGPRGARSPYLSSSTSDLLSPPPETGGRILPHAPAPPLKTGKRRRIGGHKSKRAGSY</sequence>
<dbReference type="EMBL" id="JAINUG010000021">
    <property type="protein sequence ID" value="KAJ8411861.1"/>
    <property type="molecule type" value="Genomic_DNA"/>
</dbReference>
<accession>A0AAD7T1Y3</accession>
<organism evidence="2 3">
    <name type="scientific">Aldrovandia affinis</name>
    <dbReference type="NCBI Taxonomy" id="143900"/>
    <lineage>
        <taxon>Eukaryota</taxon>
        <taxon>Metazoa</taxon>
        <taxon>Chordata</taxon>
        <taxon>Craniata</taxon>
        <taxon>Vertebrata</taxon>
        <taxon>Euteleostomi</taxon>
        <taxon>Actinopterygii</taxon>
        <taxon>Neopterygii</taxon>
        <taxon>Teleostei</taxon>
        <taxon>Notacanthiformes</taxon>
        <taxon>Halosauridae</taxon>
        <taxon>Aldrovandia</taxon>
    </lineage>
</organism>
<feature type="compositionally biased region" description="Basic residues" evidence="1">
    <location>
        <begin position="152"/>
        <end position="169"/>
    </location>
</feature>
<feature type="region of interest" description="Disordered" evidence="1">
    <location>
        <begin position="92"/>
        <end position="169"/>
    </location>
</feature>
<keyword evidence="3" id="KW-1185">Reference proteome</keyword>
<protein>
    <submittedName>
        <fullName evidence="2">Uncharacterized protein</fullName>
    </submittedName>
</protein>
<dbReference type="AlphaFoldDB" id="A0AAD7T1Y3"/>
<dbReference type="Proteomes" id="UP001221898">
    <property type="component" value="Unassembled WGS sequence"/>
</dbReference>
<gene>
    <name evidence="2" type="ORF">AAFF_G00154990</name>
</gene>
<comment type="caution">
    <text evidence="2">The sequence shown here is derived from an EMBL/GenBank/DDBJ whole genome shotgun (WGS) entry which is preliminary data.</text>
</comment>
<reference evidence="2" key="1">
    <citation type="journal article" date="2023" name="Science">
        <title>Genome structures resolve the early diversification of teleost fishes.</title>
        <authorList>
            <person name="Parey E."/>
            <person name="Louis A."/>
            <person name="Montfort J."/>
            <person name="Bouchez O."/>
            <person name="Roques C."/>
            <person name="Iampietro C."/>
            <person name="Lluch J."/>
            <person name="Castinel A."/>
            <person name="Donnadieu C."/>
            <person name="Desvignes T."/>
            <person name="Floi Bucao C."/>
            <person name="Jouanno E."/>
            <person name="Wen M."/>
            <person name="Mejri S."/>
            <person name="Dirks R."/>
            <person name="Jansen H."/>
            <person name="Henkel C."/>
            <person name="Chen W.J."/>
            <person name="Zahm M."/>
            <person name="Cabau C."/>
            <person name="Klopp C."/>
            <person name="Thompson A.W."/>
            <person name="Robinson-Rechavi M."/>
            <person name="Braasch I."/>
            <person name="Lecointre G."/>
            <person name="Bobe J."/>
            <person name="Postlethwait J.H."/>
            <person name="Berthelot C."/>
            <person name="Roest Crollius H."/>
            <person name="Guiguen Y."/>
        </authorList>
    </citation>
    <scope>NUCLEOTIDE SEQUENCE</scope>
    <source>
        <strain evidence="2">NC1722</strain>
    </source>
</reference>
<evidence type="ECO:0000256" key="1">
    <source>
        <dbReference type="SAM" id="MobiDB-lite"/>
    </source>
</evidence>